<feature type="region of interest" description="Disordered" evidence="6">
    <location>
        <begin position="766"/>
        <end position="785"/>
    </location>
</feature>
<feature type="compositionally biased region" description="Polar residues" evidence="6">
    <location>
        <begin position="455"/>
        <end position="467"/>
    </location>
</feature>
<dbReference type="PROSITE" id="PS50158">
    <property type="entry name" value="ZF_CCHC"/>
    <property type="match status" value="3"/>
</dbReference>
<name>A0A5B7CEC3_PORTR</name>
<reference evidence="8 9" key="1">
    <citation type="submission" date="2019-05" db="EMBL/GenBank/DDBJ databases">
        <title>Another draft genome of Portunus trituberculatus and its Hox gene families provides insights of decapod evolution.</title>
        <authorList>
            <person name="Jeong J.-H."/>
            <person name="Song I."/>
            <person name="Kim S."/>
            <person name="Choi T."/>
            <person name="Kim D."/>
            <person name="Ryu S."/>
            <person name="Kim W."/>
        </authorList>
    </citation>
    <scope>NUCLEOTIDE SEQUENCE [LARGE SCALE GENOMIC DNA]</scope>
    <source>
        <tissue evidence="8">Muscle</tissue>
    </source>
</reference>
<comment type="caution">
    <text evidence="8">The sequence shown here is derived from an EMBL/GenBank/DDBJ whole genome shotgun (WGS) entry which is preliminary data.</text>
</comment>
<keyword evidence="9" id="KW-1185">Reference proteome</keyword>
<dbReference type="AlphaFoldDB" id="A0A5B7CEC3"/>
<feature type="domain" description="CCHC-type" evidence="7">
    <location>
        <begin position="729"/>
        <end position="744"/>
    </location>
</feature>
<keyword evidence="4" id="KW-0862">Zinc</keyword>
<proteinExistence type="predicted"/>
<keyword evidence="2" id="KW-0677">Repeat</keyword>
<keyword evidence="3 5" id="KW-0863">Zinc-finger</keyword>
<evidence type="ECO:0000313" key="9">
    <source>
        <dbReference type="Proteomes" id="UP000324222"/>
    </source>
</evidence>
<dbReference type="InterPro" id="IPR036875">
    <property type="entry name" value="Znf_CCHC_sf"/>
</dbReference>
<feature type="compositionally biased region" description="Basic and acidic residues" evidence="6">
    <location>
        <begin position="267"/>
        <end position="282"/>
    </location>
</feature>
<dbReference type="OrthoDB" id="3863715at2759"/>
<feature type="compositionally biased region" description="Polar residues" evidence="6">
    <location>
        <begin position="72"/>
        <end position="86"/>
    </location>
</feature>
<evidence type="ECO:0000256" key="6">
    <source>
        <dbReference type="SAM" id="MobiDB-lite"/>
    </source>
</evidence>
<dbReference type="SMART" id="SM00343">
    <property type="entry name" value="ZnF_C2HC"/>
    <property type="match status" value="4"/>
</dbReference>
<dbReference type="InterPro" id="IPR001878">
    <property type="entry name" value="Znf_CCHC"/>
</dbReference>
<feature type="compositionally biased region" description="Basic and acidic residues" evidence="6">
    <location>
        <begin position="416"/>
        <end position="437"/>
    </location>
</feature>
<keyword evidence="1" id="KW-0479">Metal-binding</keyword>
<organism evidence="8 9">
    <name type="scientific">Portunus trituberculatus</name>
    <name type="common">Swimming crab</name>
    <name type="synonym">Neptunus trituberculatus</name>
    <dbReference type="NCBI Taxonomy" id="210409"/>
    <lineage>
        <taxon>Eukaryota</taxon>
        <taxon>Metazoa</taxon>
        <taxon>Ecdysozoa</taxon>
        <taxon>Arthropoda</taxon>
        <taxon>Crustacea</taxon>
        <taxon>Multicrustacea</taxon>
        <taxon>Malacostraca</taxon>
        <taxon>Eumalacostraca</taxon>
        <taxon>Eucarida</taxon>
        <taxon>Decapoda</taxon>
        <taxon>Pleocyemata</taxon>
        <taxon>Brachyura</taxon>
        <taxon>Eubrachyura</taxon>
        <taxon>Portunoidea</taxon>
        <taxon>Portunidae</taxon>
        <taxon>Portuninae</taxon>
        <taxon>Portunus</taxon>
    </lineage>
</organism>
<evidence type="ECO:0000256" key="5">
    <source>
        <dbReference type="PROSITE-ProRule" id="PRU00047"/>
    </source>
</evidence>
<feature type="compositionally biased region" description="Acidic residues" evidence="6">
    <location>
        <begin position="766"/>
        <end position="775"/>
    </location>
</feature>
<feature type="region of interest" description="Disordered" evidence="6">
    <location>
        <begin position="367"/>
        <end position="472"/>
    </location>
</feature>
<dbReference type="EMBL" id="VSRR010000007">
    <property type="protein sequence ID" value="MPC07747.1"/>
    <property type="molecule type" value="Genomic_DNA"/>
</dbReference>
<dbReference type="PANTHER" id="PTHR46242:SF1">
    <property type="entry name" value="ZINC FINGER CCHC DOMAIN-CONTAINING PROTEIN 9"/>
    <property type="match status" value="1"/>
</dbReference>
<evidence type="ECO:0000313" key="8">
    <source>
        <dbReference type="EMBL" id="MPC07747.1"/>
    </source>
</evidence>
<dbReference type="GO" id="GO:0008270">
    <property type="term" value="F:zinc ion binding"/>
    <property type="evidence" value="ECO:0007669"/>
    <property type="project" value="UniProtKB-KW"/>
</dbReference>
<evidence type="ECO:0000256" key="3">
    <source>
        <dbReference type="ARBA" id="ARBA00022771"/>
    </source>
</evidence>
<dbReference type="Pfam" id="PF00098">
    <property type="entry name" value="zf-CCHC"/>
    <property type="match status" value="2"/>
</dbReference>
<sequence>MVRFARAEGSKGSNKKQYEDATPWTEIVSQLETSKKKRKKNQDEEDNEKKDGILGQVANKKKKIDTGKQETRLQNASHSAFQITKNQKNDKENGQPVLAVQNAVKKTKKGKKKGPKTSVPEYTISSEGKKVKVFRDGTERTWFDLPYEESDTMTRYDGMWVKKDMVEKLNCLKAALQEEGLDEKGIMRKMMKAKRKAHQKLRIELIYQQKNLVSEAAGEKNKNDSGSKNNPPQKNKKKNQKQVVIGNGSLSSLNKGSSVQLKKNKCKQLEEQSTREQIHPEVEQMTGENDSVQEDDTRVMISQTSGEVQKRKRKDIVGGSKKTPSQVNGNKRKEGRDCMTVLTTQDDGKVKKKLKKDTLHTETIEEQINIGDKDDDKMTDTLQTNSKVKKNIKSKKAKLAMKTLPSQTNNENEAEDKEKSVTPQPESEKKKKEKDEIEITTPHSDNKKKNSSSKTEMSQSPINTQQKTEADETFETHDYKTNKMENASSFQGDFEENELMTNFDEYWVLRKDVEALEAAKVDELETIYATRTDGSRGELTKEEKILLQRAVKKRKRFYHRKLVQKLNMGKRVMNNRKGKKDTKNEDSGIVVKFDGFFVKKEAADRLHKLRSKLYKEGLSQEEVDKLIKKERRKEERVLKNERSLVCLNCRQPGHMVSACPSIAAADGEGQPSICYTCGSTEHTSSSCNLKKGSEKSFSFATCYICKESGHISRQCPDNPRGLYPRGGACRGCGSVEHLAKDCPDLQKENAEYTIKVGRMKGEELEALDENDEAGDQDTSPSPSKWTKCKTDLTLSTKMWIEAMSAKWMIMDCGLSPASTRKRLVMMEVERELATVFLLA</sequence>
<feature type="domain" description="CCHC-type" evidence="7">
    <location>
        <begin position="702"/>
        <end position="717"/>
    </location>
</feature>
<feature type="region of interest" description="Disordered" evidence="6">
    <location>
        <begin position="216"/>
        <end position="338"/>
    </location>
</feature>
<evidence type="ECO:0000259" key="7">
    <source>
        <dbReference type="PROSITE" id="PS50158"/>
    </source>
</evidence>
<dbReference type="GO" id="GO:0003676">
    <property type="term" value="F:nucleic acid binding"/>
    <property type="evidence" value="ECO:0007669"/>
    <property type="project" value="InterPro"/>
</dbReference>
<accession>A0A5B7CEC3</accession>
<dbReference type="SUPFAM" id="SSF57756">
    <property type="entry name" value="Retrovirus zinc finger-like domains"/>
    <property type="match status" value="2"/>
</dbReference>
<feature type="compositionally biased region" description="Low complexity" evidence="6">
    <location>
        <begin position="246"/>
        <end position="258"/>
    </location>
</feature>
<feature type="compositionally biased region" description="Basic residues" evidence="6">
    <location>
        <begin position="387"/>
        <end position="399"/>
    </location>
</feature>
<gene>
    <name evidence="8" type="primary">ZCCHC9</name>
    <name evidence="8" type="ORF">E2C01_000315</name>
</gene>
<feature type="region of interest" description="Disordered" evidence="6">
    <location>
        <begin position="1"/>
        <end position="98"/>
    </location>
</feature>
<dbReference type="Gene3D" id="4.10.60.10">
    <property type="entry name" value="Zinc finger, CCHC-type"/>
    <property type="match status" value="3"/>
</dbReference>
<dbReference type="GO" id="GO:0005730">
    <property type="term" value="C:nucleolus"/>
    <property type="evidence" value="ECO:0007669"/>
    <property type="project" value="TreeGrafter"/>
</dbReference>
<dbReference type="Proteomes" id="UP000324222">
    <property type="component" value="Unassembled WGS sequence"/>
</dbReference>
<protein>
    <submittedName>
        <fullName evidence="8">Zinc finger CCHC domain-containing protein 9</fullName>
    </submittedName>
</protein>
<evidence type="ECO:0000256" key="1">
    <source>
        <dbReference type="ARBA" id="ARBA00022723"/>
    </source>
</evidence>
<evidence type="ECO:0000256" key="4">
    <source>
        <dbReference type="ARBA" id="ARBA00022833"/>
    </source>
</evidence>
<feature type="domain" description="CCHC-type" evidence="7">
    <location>
        <begin position="646"/>
        <end position="661"/>
    </location>
</feature>
<dbReference type="PANTHER" id="PTHR46242">
    <property type="entry name" value="ZINC FINGER CCHC DOMAIN-CONTAINING PROTEIN 9 ZCCHC9"/>
    <property type="match status" value="1"/>
</dbReference>
<dbReference type="FunFam" id="4.10.60.10:FF:000091">
    <property type="entry name" value="Zinc finger CCHC-type-containing 9"/>
    <property type="match status" value="1"/>
</dbReference>
<dbReference type="InterPro" id="IPR042246">
    <property type="entry name" value="ZCCHC9"/>
</dbReference>
<evidence type="ECO:0000256" key="2">
    <source>
        <dbReference type="ARBA" id="ARBA00022737"/>
    </source>
</evidence>